<feature type="compositionally biased region" description="Acidic residues" evidence="1">
    <location>
        <begin position="739"/>
        <end position="750"/>
    </location>
</feature>
<dbReference type="InterPro" id="IPR051177">
    <property type="entry name" value="CIK-Related_Protein"/>
</dbReference>
<evidence type="ECO:0000313" key="2">
    <source>
        <dbReference type="EMBL" id="OEJ88279.1"/>
    </source>
</evidence>
<dbReference type="PANTHER" id="PTHR12984:SF3">
    <property type="entry name" value="N-TERMINAL KINASE-LIKE PROTEIN"/>
    <property type="match status" value="1"/>
</dbReference>
<dbReference type="SUPFAM" id="SSF56112">
    <property type="entry name" value="Protein kinase-like (PK-like)"/>
    <property type="match status" value="1"/>
</dbReference>
<dbReference type="InterPro" id="IPR011009">
    <property type="entry name" value="Kinase-like_dom_sf"/>
</dbReference>
<accession>A0A1E5RN18</accession>
<sequence length="750" mass="84915">MNFLRNTFSSFPYYKDPDPVFSTEFWTVYNGTSKKDSKVTCCIFEPNPVYLQQNKGFYTNALTNAKTLRFPGLVKVLEALEDYGHCIVTERVTPISTFDYTKHDNAVALGLFQLSDLFQSLANNKIEMPPVKLENIYINNVGEWCLFQFPDSSAHQENRTAVQQFVQFIKQENYNTQLGIPNNTLLKLANLQSHLLSHYTIVQVYQILKKEYPFLTHFNDSIDCLMELSKLLLPLNRVQKNADDLLKGIPIEFTSNFLFPPFFHYLTMGNGTGAQGQTVSPEANLLFLMTVLYNCTHLDIKLFENVILSQFDKRDRQITFLLLKFQKQYIPTTTDVPSNYAAFYKNLYPRLVACLKDQDSQIRFETLKVFSNGFIDTMDLRSINNDFLRHLAEVQQNDKDPLVKNLVLKILCTQISEKLIGYHGKSKGLIILSAALCKHLNPKESVAVKKNVLHLLAEKIEQTDWPMDVLVSKLLPGVAPCMMDKNTSVRKHANQVFNMICNEIKRQASLKESADETQSSEGDDEDFDEAALNKYDMQIDSVTLVSEMFKSLGLSSNADFSSFHTDQSIPFNANAAVKPPKINSPDNSLYEKPNKLSTPDASLWEESQDAGWDSWNDDTQATEPQPKSKAFTEKTIAKTKPSWLGDIDDNGKGDEDTWFPESKKSATKHGVVKKSSWLDEEEVASNNIGGTSSSTLNNKTGGGRTFRLKTNAATKKPAFANKKPIAKNKTAFKDLDIRGDDDDDWGNDDW</sequence>
<keyword evidence="3" id="KW-1185">Reference proteome</keyword>
<reference evidence="3" key="1">
    <citation type="journal article" date="2016" name="Genome Announc.">
        <title>Genome sequences of three species of Hanseniaspora isolated from spontaneous wine fermentations.</title>
        <authorList>
            <person name="Sternes P.R."/>
            <person name="Lee D."/>
            <person name="Kutyna D.R."/>
            <person name="Borneman A.R."/>
        </authorList>
    </citation>
    <scope>NUCLEOTIDE SEQUENCE [LARGE SCALE GENOMIC DNA]</scope>
    <source>
        <strain evidence="3">AWRI3579</strain>
    </source>
</reference>
<dbReference type="AlphaFoldDB" id="A0A1E5RN18"/>
<protein>
    <submittedName>
        <fullName evidence="2">Cytoplasmic export protein 1</fullName>
    </submittedName>
</protein>
<dbReference type="OrthoDB" id="447103at2759"/>
<dbReference type="GO" id="GO:0006409">
    <property type="term" value="P:tRNA export from nucleus"/>
    <property type="evidence" value="ECO:0007669"/>
    <property type="project" value="TreeGrafter"/>
</dbReference>
<dbReference type="PANTHER" id="PTHR12984">
    <property type="entry name" value="SCY1-RELATED S/T PROTEIN KINASE-LIKE"/>
    <property type="match status" value="1"/>
</dbReference>
<dbReference type="Gene3D" id="1.25.10.10">
    <property type="entry name" value="Leucine-rich Repeat Variant"/>
    <property type="match status" value="1"/>
</dbReference>
<feature type="compositionally biased region" description="Polar residues" evidence="1">
    <location>
        <begin position="684"/>
        <end position="699"/>
    </location>
</feature>
<organism evidence="2 3">
    <name type="scientific">Hanseniaspora osmophila</name>
    <dbReference type="NCBI Taxonomy" id="56408"/>
    <lineage>
        <taxon>Eukaryota</taxon>
        <taxon>Fungi</taxon>
        <taxon>Dikarya</taxon>
        <taxon>Ascomycota</taxon>
        <taxon>Saccharomycotina</taxon>
        <taxon>Saccharomycetes</taxon>
        <taxon>Saccharomycodales</taxon>
        <taxon>Saccharomycodaceae</taxon>
        <taxon>Hanseniaspora</taxon>
    </lineage>
</organism>
<dbReference type="FunCoup" id="A0A1E5RN18">
    <property type="interactions" value="1134"/>
</dbReference>
<dbReference type="SUPFAM" id="SSF48371">
    <property type="entry name" value="ARM repeat"/>
    <property type="match status" value="1"/>
</dbReference>
<dbReference type="Proteomes" id="UP000095728">
    <property type="component" value="Unassembled WGS sequence"/>
</dbReference>
<dbReference type="InterPro" id="IPR016024">
    <property type="entry name" value="ARM-type_fold"/>
</dbReference>
<dbReference type="Gene3D" id="3.30.200.20">
    <property type="entry name" value="Phosphorylase Kinase, domain 1"/>
    <property type="match status" value="1"/>
</dbReference>
<dbReference type="InParanoid" id="A0A1E5RN18"/>
<proteinExistence type="predicted"/>
<evidence type="ECO:0000313" key="3">
    <source>
        <dbReference type="Proteomes" id="UP000095728"/>
    </source>
</evidence>
<evidence type="ECO:0000256" key="1">
    <source>
        <dbReference type="SAM" id="MobiDB-lite"/>
    </source>
</evidence>
<comment type="caution">
    <text evidence="2">The sequence shown here is derived from an EMBL/GenBank/DDBJ whole genome shotgun (WGS) entry which is preliminary data.</text>
</comment>
<dbReference type="STRING" id="56408.A0A1E5RN18"/>
<dbReference type="InterPro" id="IPR011989">
    <property type="entry name" value="ARM-like"/>
</dbReference>
<gene>
    <name evidence="2" type="ORF">AWRI3579_g710</name>
</gene>
<dbReference type="GO" id="GO:0005737">
    <property type="term" value="C:cytoplasm"/>
    <property type="evidence" value="ECO:0007669"/>
    <property type="project" value="TreeGrafter"/>
</dbReference>
<name>A0A1E5RN18_9ASCO</name>
<dbReference type="EMBL" id="LPNM01000005">
    <property type="protein sequence ID" value="OEJ88279.1"/>
    <property type="molecule type" value="Genomic_DNA"/>
</dbReference>
<feature type="region of interest" description="Disordered" evidence="1">
    <location>
        <begin position="574"/>
        <end position="750"/>
    </location>
</feature>